<protein>
    <submittedName>
        <fullName evidence="1">Uncharacterized protein</fullName>
    </submittedName>
</protein>
<name>A0A3T0KLX6_9BACI</name>
<proteinExistence type="predicted"/>
<accession>A0A3T0KLX6</accession>
<dbReference type="InterPro" id="IPR036890">
    <property type="entry name" value="HATPase_C_sf"/>
</dbReference>
<dbReference type="Proteomes" id="UP000283095">
    <property type="component" value="Chromosome"/>
</dbReference>
<evidence type="ECO:0000313" key="1">
    <source>
        <dbReference type="EMBL" id="AZV41235.1"/>
    </source>
</evidence>
<dbReference type="AlphaFoldDB" id="A0A3T0KLX6"/>
<evidence type="ECO:0000313" key="2">
    <source>
        <dbReference type="Proteomes" id="UP000283095"/>
    </source>
</evidence>
<dbReference type="RefSeq" id="WP_127758962.1">
    <property type="nucleotide sequence ID" value="NZ_CP026095.1"/>
</dbReference>
<dbReference type="Gene3D" id="3.30.565.10">
    <property type="entry name" value="Histidine kinase-like ATPase, C-terminal domain"/>
    <property type="match status" value="1"/>
</dbReference>
<dbReference type="SUPFAM" id="SSF55874">
    <property type="entry name" value="ATPase domain of HSP90 chaperone/DNA topoisomerase II/histidine kinase"/>
    <property type="match status" value="1"/>
</dbReference>
<gene>
    <name evidence="1" type="ORF">BAOM_0603</name>
</gene>
<dbReference type="KEGG" id="pasa:BAOM_0603"/>
<dbReference type="EMBL" id="CP026095">
    <property type="protein sequence ID" value="AZV41235.1"/>
    <property type="molecule type" value="Genomic_DNA"/>
</dbReference>
<reference evidence="1 2" key="1">
    <citation type="submission" date="2018-01" db="EMBL/GenBank/DDBJ databases">
        <title>Bacillus asahii Genome sequencing and assembly.</title>
        <authorList>
            <person name="Jiang H."/>
            <person name="Feng Y."/>
            <person name="Zhao F."/>
            <person name="Lin X."/>
        </authorList>
    </citation>
    <scope>NUCLEOTIDE SEQUENCE [LARGE SCALE GENOMIC DNA]</scope>
    <source>
        <strain evidence="1 2">OM18</strain>
    </source>
</reference>
<sequence length="46" mass="5023">MAGLGLEIVKELVDAQEGGKIKVQSQIEQGTQFLIALQKLKNENVL</sequence>
<organism evidence="1 2">
    <name type="scientific">Peribacillus asahii</name>
    <dbReference type="NCBI Taxonomy" id="228899"/>
    <lineage>
        <taxon>Bacteria</taxon>
        <taxon>Bacillati</taxon>
        <taxon>Bacillota</taxon>
        <taxon>Bacilli</taxon>
        <taxon>Bacillales</taxon>
        <taxon>Bacillaceae</taxon>
        <taxon>Peribacillus</taxon>
    </lineage>
</organism>